<comment type="similarity">
    <text evidence="1">Belongs to the HypE family.</text>
</comment>
<dbReference type="InterPro" id="IPR036676">
    <property type="entry name" value="PurM-like_C_sf"/>
</dbReference>
<dbReference type="EMBL" id="FNWL01000002">
    <property type="protein sequence ID" value="SEH16305.1"/>
    <property type="molecule type" value="Genomic_DNA"/>
</dbReference>
<dbReference type="OrthoDB" id="31494at2157"/>
<dbReference type="GO" id="GO:0051604">
    <property type="term" value="P:protein maturation"/>
    <property type="evidence" value="ECO:0007669"/>
    <property type="project" value="TreeGrafter"/>
</dbReference>
<evidence type="ECO:0000259" key="4">
    <source>
        <dbReference type="Pfam" id="PF02769"/>
    </source>
</evidence>
<dbReference type="Pfam" id="PF00586">
    <property type="entry name" value="AIRS"/>
    <property type="match status" value="1"/>
</dbReference>
<feature type="compositionally biased region" description="Acidic residues" evidence="2">
    <location>
        <begin position="314"/>
        <end position="324"/>
    </location>
</feature>
<keyword evidence="6" id="KW-1185">Reference proteome</keyword>
<organism evidence="5 6">
    <name type="scientific">Natronorubrum sediminis</name>
    <dbReference type="NCBI Taxonomy" id="640943"/>
    <lineage>
        <taxon>Archaea</taxon>
        <taxon>Methanobacteriati</taxon>
        <taxon>Methanobacteriota</taxon>
        <taxon>Stenosarchaea group</taxon>
        <taxon>Halobacteria</taxon>
        <taxon>Halobacteriales</taxon>
        <taxon>Natrialbaceae</taxon>
        <taxon>Natronorubrum</taxon>
    </lineage>
</organism>
<dbReference type="PANTHER" id="PTHR30303">
    <property type="entry name" value="HYDROGENASE ISOENZYMES FORMATION PROTEIN HYPE"/>
    <property type="match status" value="1"/>
</dbReference>
<proteinExistence type="inferred from homology"/>
<dbReference type="SUPFAM" id="SSF55326">
    <property type="entry name" value="PurM N-terminal domain-like"/>
    <property type="match status" value="1"/>
</dbReference>
<protein>
    <submittedName>
        <fullName evidence="5">Hydrogenase maturation factor</fullName>
    </submittedName>
</protein>
<dbReference type="CDD" id="cd06061">
    <property type="entry name" value="PurM-like1"/>
    <property type="match status" value="1"/>
</dbReference>
<dbReference type="Pfam" id="PF02769">
    <property type="entry name" value="AIRS_C"/>
    <property type="match status" value="1"/>
</dbReference>
<name>A0A1H6G331_9EURY</name>
<dbReference type="SUPFAM" id="SSF56042">
    <property type="entry name" value="PurM C-terminal domain-like"/>
    <property type="match status" value="1"/>
</dbReference>
<dbReference type="InterPro" id="IPR010918">
    <property type="entry name" value="PurM-like_C_dom"/>
</dbReference>
<dbReference type="PANTHER" id="PTHR30303:SF4">
    <property type="entry name" value="HYDROGENASE EXPRESSION_FORMATION PROTEIN HYPE"/>
    <property type="match status" value="1"/>
</dbReference>
<dbReference type="InterPro" id="IPR011854">
    <property type="entry name" value="HypE"/>
</dbReference>
<feature type="domain" description="PurM-like C-terminal" evidence="4">
    <location>
        <begin position="158"/>
        <end position="310"/>
    </location>
</feature>
<dbReference type="Gene3D" id="3.30.1330.10">
    <property type="entry name" value="PurM-like, N-terminal domain"/>
    <property type="match status" value="1"/>
</dbReference>
<evidence type="ECO:0000256" key="1">
    <source>
        <dbReference type="ARBA" id="ARBA00006243"/>
    </source>
</evidence>
<dbReference type="InterPro" id="IPR036921">
    <property type="entry name" value="PurM-like_N_sf"/>
</dbReference>
<gene>
    <name evidence="5" type="ORF">SAMN04487967_2542</name>
</gene>
<dbReference type="RefSeq" id="WP_090507329.1">
    <property type="nucleotide sequence ID" value="NZ_FNWL01000002.1"/>
</dbReference>
<evidence type="ECO:0000259" key="3">
    <source>
        <dbReference type="Pfam" id="PF00586"/>
    </source>
</evidence>
<evidence type="ECO:0000313" key="6">
    <source>
        <dbReference type="Proteomes" id="UP000199112"/>
    </source>
</evidence>
<dbReference type="Proteomes" id="UP000199112">
    <property type="component" value="Unassembled WGS sequence"/>
</dbReference>
<reference evidence="6" key="1">
    <citation type="submission" date="2016-10" db="EMBL/GenBank/DDBJ databases">
        <authorList>
            <person name="Varghese N."/>
            <person name="Submissions S."/>
        </authorList>
    </citation>
    <scope>NUCLEOTIDE SEQUENCE [LARGE SCALE GENOMIC DNA]</scope>
    <source>
        <strain evidence="6">CGMCC 1.8981</strain>
    </source>
</reference>
<dbReference type="PIRSF" id="PIRSF005644">
    <property type="entry name" value="Hdrgns_mtr_HypE"/>
    <property type="match status" value="1"/>
</dbReference>
<feature type="region of interest" description="Disordered" evidence="2">
    <location>
        <begin position="305"/>
        <end position="330"/>
    </location>
</feature>
<evidence type="ECO:0000256" key="2">
    <source>
        <dbReference type="SAM" id="MobiDB-lite"/>
    </source>
</evidence>
<evidence type="ECO:0000313" key="5">
    <source>
        <dbReference type="EMBL" id="SEH16305.1"/>
    </source>
</evidence>
<feature type="domain" description="PurM-like N-terminal" evidence="3">
    <location>
        <begin position="36"/>
        <end position="143"/>
    </location>
</feature>
<dbReference type="AlphaFoldDB" id="A0A1H6G331"/>
<sequence length="350" mass="36602">MSDLGKIDRQFFDRRVAPNLGAARDDVAIGPTHGVDFGVLDIDGRALVTATDPLSIAPPLGFERAARFALDLVLADVAVSGIAPSHLSICFTLPETMTDEQFATVWETIHAECVDLGVAVVTGHTARYSDPSHPWVGAATAMGVGEHDDIVRPDGATDGDRLLLTTGPAAETVGLLSTLFPAELGLPNDIVDAAQDRLEDVYCVRDVLTAATAGPVTAMHDVTEGGLAGALNEMADGAGVRFAIDHDAVPMQPGVEAVCEHLEIDPWAATSSGSLVIAVDPAGVDDVREALEERGTAVAEIGRVVDTGDGQSGDSDDQDGEVLVDGDRLEHPRVDPSWRAYAELAEAADE</sequence>
<dbReference type="Gene3D" id="3.90.650.10">
    <property type="entry name" value="PurM-like C-terminal domain"/>
    <property type="match status" value="1"/>
</dbReference>
<dbReference type="InterPro" id="IPR016188">
    <property type="entry name" value="PurM-like_N"/>
</dbReference>
<accession>A0A1H6G331</accession>